<comment type="pathway">
    <text evidence="1 10">Amino-acid biosynthesis; L-threonine biosynthesis; L-threonine from L-aspartate: step 3/5.</text>
</comment>
<comment type="pathway">
    <text evidence="2 10">Amino-acid biosynthesis; L-methionine biosynthesis via de novo pathway; L-homoserine from L-aspartate: step 3/3.</text>
</comment>
<comment type="caution">
    <text evidence="14">The sequence shown here is derived from an EMBL/GenBank/DDBJ whole genome shotgun (WGS) entry which is preliminary data.</text>
</comment>
<name>A0ABW4E7K8_9LACO</name>
<dbReference type="InterPro" id="IPR001342">
    <property type="entry name" value="HDH_cat"/>
</dbReference>
<evidence type="ECO:0000259" key="13">
    <source>
        <dbReference type="Pfam" id="PF03447"/>
    </source>
</evidence>
<dbReference type="EC" id="1.1.1.3" evidence="4 10"/>
<comment type="similarity">
    <text evidence="3 11">Belongs to the homoserine dehydrogenase family.</text>
</comment>
<gene>
    <name evidence="14" type="ORF">ACFQ5J_05635</name>
</gene>
<evidence type="ECO:0000256" key="9">
    <source>
        <dbReference type="ARBA" id="ARBA00023167"/>
    </source>
</evidence>
<keyword evidence="10" id="KW-0521">NADP</keyword>
<evidence type="ECO:0000313" key="15">
    <source>
        <dbReference type="Proteomes" id="UP001597252"/>
    </source>
</evidence>
<dbReference type="Pfam" id="PF03447">
    <property type="entry name" value="NAD_binding_3"/>
    <property type="match status" value="1"/>
</dbReference>
<keyword evidence="8 10" id="KW-0560">Oxidoreductase</keyword>
<dbReference type="Gene3D" id="3.40.50.720">
    <property type="entry name" value="NAD(P)-binding Rossmann-like Domain"/>
    <property type="match status" value="1"/>
</dbReference>
<evidence type="ECO:0000256" key="10">
    <source>
        <dbReference type="RuleBase" id="RU000579"/>
    </source>
</evidence>
<evidence type="ECO:0000256" key="1">
    <source>
        <dbReference type="ARBA" id="ARBA00005056"/>
    </source>
</evidence>
<dbReference type="PROSITE" id="PS01042">
    <property type="entry name" value="HOMOSER_DHGENASE"/>
    <property type="match status" value="1"/>
</dbReference>
<evidence type="ECO:0000259" key="12">
    <source>
        <dbReference type="Pfam" id="PF00742"/>
    </source>
</evidence>
<feature type="domain" description="Homoserine dehydrogenase catalytic" evidence="12">
    <location>
        <begin position="124"/>
        <end position="301"/>
    </location>
</feature>
<evidence type="ECO:0000256" key="7">
    <source>
        <dbReference type="ARBA" id="ARBA00022697"/>
    </source>
</evidence>
<proteinExistence type="inferred from homology"/>
<accession>A0ABW4E7K8</accession>
<dbReference type="Gene3D" id="3.30.360.10">
    <property type="entry name" value="Dihydrodipicolinate Reductase, domain 2"/>
    <property type="match status" value="1"/>
</dbReference>
<organism evidence="14 15">
    <name type="scientific">Lacticaseibacillus baoqingensis</name>
    <dbReference type="NCBI Taxonomy" id="2486013"/>
    <lineage>
        <taxon>Bacteria</taxon>
        <taxon>Bacillati</taxon>
        <taxon>Bacillota</taxon>
        <taxon>Bacilli</taxon>
        <taxon>Lactobacillales</taxon>
        <taxon>Lactobacillaceae</taxon>
        <taxon>Lacticaseibacillus</taxon>
    </lineage>
</organism>
<dbReference type="GO" id="GO:0004412">
    <property type="term" value="F:homoserine dehydrogenase activity"/>
    <property type="evidence" value="ECO:0007669"/>
    <property type="project" value="UniProtKB-EC"/>
</dbReference>
<dbReference type="NCBIfam" id="NF004976">
    <property type="entry name" value="PRK06349.1"/>
    <property type="match status" value="1"/>
</dbReference>
<dbReference type="PANTHER" id="PTHR43331:SF1">
    <property type="entry name" value="HOMOSERINE DEHYDROGENASE"/>
    <property type="match status" value="1"/>
</dbReference>
<evidence type="ECO:0000313" key="14">
    <source>
        <dbReference type="EMBL" id="MFD1484706.1"/>
    </source>
</evidence>
<reference evidence="15" key="1">
    <citation type="journal article" date="2019" name="Int. J. Syst. Evol. Microbiol.">
        <title>The Global Catalogue of Microorganisms (GCM) 10K type strain sequencing project: providing services to taxonomists for standard genome sequencing and annotation.</title>
        <authorList>
            <consortium name="The Broad Institute Genomics Platform"/>
            <consortium name="The Broad Institute Genome Sequencing Center for Infectious Disease"/>
            <person name="Wu L."/>
            <person name="Ma J."/>
        </authorList>
    </citation>
    <scope>NUCLEOTIDE SEQUENCE [LARGE SCALE GENOMIC DNA]</scope>
    <source>
        <strain evidence="15">CCM 8903</strain>
    </source>
</reference>
<feature type="domain" description="Aspartate/homoserine dehydrogenase NAD-binding" evidence="13">
    <location>
        <begin position="7"/>
        <end position="116"/>
    </location>
</feature>
<comment type="catalytic activity">
    <reaction evidence="10">
        <text>L-homoserine + NADP(+) = L-aspartate 4-semialdehyde + NADPH + H(+)</text>
        <dbReference type="Rhea" id="RHEA:15761"/>
        <dbReference type="ChEBI" id="CHEBI:15378"/>
        <dbReference type="ChEBI" id="CHEBI:57476"/>
        <dbReference type="ChEBI" id="CHEBI:57783"/>
        <dbReference type="ChEBI" id="CHEBI:58349"/>
        <dbReference type="ChEBI" id="CHEBI:537519"/>
        <dbReference type="EC" id="1.1.1.3"/>
    </reaction>
</comment>
<dbReference type="InterPro" id="IPR005106">
    <property type="entry name" value="Asp/hSer_DH_NAD-bd"/>
</dbReference>
<dbReference type="Proteomes" id="UP001597252">
    <property type="component" value="Unassembled WGS sequence"/>
</dbReference>
<dbReference type="EMBL" id="JBHTON010000014">
    <property type="protein sequence ID" value="MFD1484706.1"/>
    <property type="molecule type" value="Genomic_DNA"/>
</dbReference>
<dbReference type="SUPFAM" id="SSF51735">
    <property type="entry name" value="NAD(P)-binding Rossmann-fold domains"/>
    <property type="match status" value="1"/>
</dbReference>
<evidence type="ECO:0000256" key="4">
    <source>
        <dbReference type="ARBA" id="ARBA00013213"/>
    </source>
</evidence>
<evidence type="ECO:0000256" key="2">
    <source>
        <dbReference type="ARBA" id="ARBA00005062"/>
    </source>
</evidence>
<keyword evidence="9 10" id="KW-0486">Methionine biosynthesis</keyword>
<dbReference type="SUPFAM" id="SSF55347">
    <property type="entry name" value="Glyceraldehyde-3-phosphate dehydrogenase-like, C-terminal domain"/>
    <property type="match status" value="1"/>
</dbReference>
<evidence type="ECO:0000256" key="11">
    <source>
        <dbReference type="RuleBase" id="RU004171"/>
    </source>
</evidence>
<evidence type="ECO:0000256" key="5">
    <source>
        <dbReference type="ARBA" id="ARBA00013376"/>
    </source>
</evidence>
<dbReference type="Pfam" id="PF00742">
    <property type="entry name" value="Homoserine_dh"/>
    <property type="match status" value="1"/>
</dbReference>
<evidence type="ECO:0000256" key="3">
    <source>
        <dbReference type="ARBA" id="ARBA00006753"/>
    </source>
</evidence>
<dbReference type="InterPro" id="IPR019811">
    <property type="entry name" value="HDH_CS"/>
</dbReference>
<keyword evidence="15" id="KW-1185">Reference proteome</keyword>
<dbReference type="InterPro" id="IPR036291">
    <property type="entry name" value="NAD(P)-bd_dom_sf"/>
</dbReference>
<keyword evidence="6 10" id="KW-0028">Amino-acid biosynthesis</keyword>
<dbReference type="PANTHER" id="PTHR43331">
    <property type="entry name" value="HOMOSERINE DEHYDROGENASE"/>
    <property type="match status" value="1"/>
</dbReference>
<evidence type="ECO:0000256" key="8">
    <source>
        <dbReference type="ARBA" id="ARBA00023002"/>
    </source>
</evidence>
<protein>
    <recommendedName>
        <fullName evidence="5 10">Homoserine dehydrogenase</fullName>
        <ecNumber evidence="4 10">1.1.1.3</ecNumber>
    </recommendedName>
</protein>
<dbReference type="RefSeq" id="WP_164508462.1">
    <property type="nucleotide sequence ID" value="NZ_JBHTON010000014.1"/>
</dbReference>
<sequence length="386" mass="42046">MQIAILGLGTIGSGVYKIIAGQTNQTKKLQVTHILAKADHPAMLPIESTDYDAILADPALDAVVETMGGIEPAHSYILKALAAHKHVVTANKAVTALYLREFIEAAEANGVHFYYEATTGGGIPWLKNLENAARVDDVQSFSGIFNGTSNYILDQMTKTGEDFDSALASAQALGYAEKDPTADVDGLDVANKVRISGAIAFNTAPNFALPTVGIRHVSAQDIAWANDHNLAIRLLGEAVRQHDRFAAVIAPTLVPQQSLEAQCPDNFNLIRLDGPTIGELQFFGQGAGQLPTAHAIIQDLLDIALNVPHLARHFNRTLKNDAAMLRGDFIWRDGDTYEYLADRTVGELIIRQNEHPQASFLRIGKEVNHESLQIRRLFNGQRQSVQ</sequence>
<keyword evidence="7 10" id="KW-0791">Threonine biosynthesis</keyword>
<evidence type="ECO:0000256" key="6">
    <source>
        <dbReference type="ARBA" id="ARBA00022605"/>
    </source>
</evidence>